<name>A0A953T450_9BURK</name>
<evidence type="ECO:0000313" key="2">
    <source>
        <dbReference type="Proteomes" id="UP000739565"/>
    </source>
</evidence>
<reference evidence="1" key="1">
    <citation type="submission" date="2021-07" db="EMBL/GenBank/DDBJ databases">
        <title>New genus and species of the family Alcaligenaceae.</title>
        <authorList>
            <person name="Hahn M.W."/>
        </authorList>
    </citation>
    <scope>NUCLEOTIDE SEQUENCE</scope>
    <source>
        <strain evidence="1">LF4-65</strain>
    </source>
</reference>
<dbReference type="EMBL" id="JAHXRI010000006">
    <property type="protein sequence ID" value="MBZ1350121.1"/>
    <property type="molecule type" value="Genomic_DNA"/>
</dbReference>
<dbReference type="AlphaFoldDB" id="A0A953T450"/>
<evidence type="ECO:0000313" key="1">
    <source>
        <dbReference type="EMBL" id="MBZ1350121.1"/>
    </source>
</evidence>
<keyword evidence="2" id="KW-1185">Reference proteome</keyword>
<proteinExistence type="predicted"/>
<comment type="caution">
    <text evidence="1">The sequence shown here is derived from an EMBL/GenBank/DDBJ whole genome shotgun (WGS) entry which is preliminary data.</text>
</comment>
<dbReference type="Proteomes" id="UP000739565">
    <property type="component" value="Unassembled WGS sequence"/>
</dbReference>
<sequence length="330" mass="37954">MSPKTITSDTLQTSVIIKTDMRHNFFTVSLANNIPVLKRSIPQINRFYDHPEFSIICPSSDVELFSKEFQIFPNIKIIPENTLISFDKFFIRANAYYTEKTGKTYTGTRLGWYYQQVLKISFLIEQQSVTLPIVMWDADTIMLSKIEFFNKNHSVLYGSLLEFHQPYFQSLTPILGVLPAGFKAFTVQFFSCTKAEQAFLISKLNQYMSRSQNTPSAQWIADVVIKAVIDTHGDFDVSLFSEQELVGLSNILCSGQPQRPLAYLRWGFEGILGSAQIFWVTLLGFNHLTYENVDSILHQKQGWFKLLAFTLKEFYRQKLKIRTAPSLPKS</sequence>
<gene>
    <name evidence="1" type="ORF">KZZ10_05640</name>
</gene>
<dbReference type="RefSeq" id="WP_259660517.1">
    <property type="nucleotide sequence ID" value="NZ_JAHXRI010000006.1"/>
</dbReference>
<accession>A0A953T450</accession>
<organism evidence="1 2">
    <name type="scientific">Zwartia hollandica</name>
    <dbReference type="NCBI Taxonomy" id="324606"/>
    <lineage>
        <taxon>Bacteria</taxon>
        <taxon>Pseudomonadati</taxon>
        <taxon>Pseudomonadota</taxon>
        <taxon>Betaproteobacteria</taxon>
        <taxon>Burkholderiales</taxon>
        <taxon>Alcaligenaceae</taxon>
        <taxon>Zwartia</taxon>
    </lineage>
</organism>
<protein>
    <submittedName>
        <fullName evidence="1">Uncharacterized protein</fullName>
    </submittedName>
</protein>